<keyword evidence="4" id="KW-0676">Redox-active center</keyword>
<name>A0ABV4HHX4_9SPHI</name>
<reference evidence="7 8" key="1">
    <citation type="submission" date="2024-06" db="EMBL/GenBank/DDBJ databases">
        <title>Soil Sphingobacterium thalpophilum.</title>
        <authorList>
            <person name="Yang J."/>
            <person name="Li J."/>
        </authorList>
    </citation>
    <scope>NUCLEOTIDE SEQUENCE [LARGE SCALE GENOMIC DNA]</scope>
    <source>
        <strain evidence="7 8">22g91tb</strain>
    </source>
</reference>
<dbReference type="InterPro" id="IPR017937">
    <property type="entry name" value="Thioredoxin_CS"/>
</dbReference>
<dbReference type="PANTHER" id="PTHR42852">
    <property type="entry name" value="THIOL:DISULFIDE INTERCHANGE PROTEIN DSBE"/>
    <property type="match status" value="1"/>
</dbReference>
<proteinExistence type="predicted"/>
<dbReference type="Gene3D" id="3.40.30.10">
    <property type="entry name" value="Glutaredoxin"/>
    <property type="match status" value="1"/>
</dbReference>
<dbReference type="InterPro" id="IPR000866">
    <property type="entry name" value="AhpC/TSA"/>
</dbReference>
<organism evidence="7 8">
    <name type="scientific">Sphingobacterium thalpophilum</name>
    <dbReference type="NCBI Taxonomy" id="259"/>
    <lineage>
        <taxon>Bacteria</taxon>
        <taxon>Pseudomonadati</taxon>
        <taxon>Bacteroidota</taxon>
        <taxon>Sphingobacteriia</taxon>
        <taxon>Sphingobacteriales</taxon>
        <taxon>Sphingobacteriaceae</taxon>
        <taxon>Sphingobacterium</taxon>
    </lineage>
</organism>
<dbReference type="PROSITE" id="PS00194">
    <property type="entry name" value="THIOREDOXIN_1"/>
    <property type="match status" value="1"/>
</dbReference>
<dbReference type="Pfam" id="PF00578">
    <property type="entry name" value="AhpC-TSA"/>
    <property type="match status" value="1"/>
</dbReference>
<dbReference type="InterPro" id="IPR013766">
    <property type="entry name" value="Thioredoxin_domain"/>
</dbReference>
<comment type="caution">
    <text evidence="7">The sequence shown here is derived from an EMBL/GenBank/DDBJ whole genome shotgun (WGS) entry which is preliminary data.</text>
</comment>
<evidence type="ECO:0000313" key="7">
    <source>
        <dbReference type="EMBL" id="MEZ0452868.1"/>
    </source>
</evidence>
<dbReference type="EMBL" id="JBEOQB010000004">
    <property type="protein sequence ID" value="MEZ0452868.1"/>
    <property type="molecule type" value="Genomic_DNA"/>
</dbReference>
<dbReference type="InterPro" id="IPR036249">
    <property type="entry name" value="Thioredoxin-like_sf"/>
</dbReference>
<evidence type="ECO:0000256" key="3">
    <source>
        <dbReference type="ARBA" id="ARBA00023157"/>
    </source>
</evidence>
<gene>
    <name evidence="7" type="ORF">ABTW24_14825</name>
</gene>
<dbReference type="RefSeq" id="WP_370483768.1">
    <property type="nucleotide sequence ID" value="NZ_JBEOQA010000002.1"/>
</dbReference>
<dbReference type="PANTHER" id="PTHR42852:SF6">
    <property type="entry name" value="THIOL:DISULFIDE INTERCHANGE PROTEIN DSBE"/>
    <property type="match status" value="1"/>
</dbReference>
<evidence type="ECO:0000313" key="8">
    <source>
        <dbReference type="Proteomes" id="UP001566204"/>
    </source>
</evidence>
<keyword evidence="5" id="KW-0732">Signal</keyword>
<feature type="domain" description="Thioredoxin" evidence="6">
    <location>
        <begin position="229"/>
        <end position="370"/>
    </location>
</feature>
<dbReference type="CDD" id="cd02966">
    <property type="entry name" value="TlpA_like_family"/>
    <property type="match status" value="1"/>
</dbReference>
<accession>A0ABV4HHX4</accession>
<evidence type="ECO:0000259" key="6">
    <source>
        <dbReference type="PROSITE" id="PS51352"/>
    </source>
</evidence>
<feature type="chain" id="PRO_5045532956" evidence="5">
    <location>
        <begin position="23"/>
        <end position="370"/>
    </location>
</feature>
<dbReference type="InterPro" id="IPR050553">
    <property type="entry name" value="Thioredoxin_ResA/DsbE_sf"/>
</dbReference>
<evidence type="ECO:0000256" key="2">
    <source>
        <dbReference type="ARBA" id="ARBA00022748"/>
    </source>
</evidence>
<sequence>MMRKPVKLALVPLLSIPLITIGQTDETFTIHGKIDTIPNAKYRIMYKNNDKVIRDSLQLSADRTFTFRGSIGEPTHFNLIIGNTFNPRLVKDQIVYAFWVSPGDNLIFHGLTGWLSGSKDNLYTDESKYELKGSALDKSALDYVEKQRTLYLTDKDQDNKTRQVDSLKRRFIQNNPNSFYSLYLLNRSFRTWKDQPELLDSLYNGLSAQLKNSYSGILLYKKMMASAQLEIGKSLPTFELPNADGKLISLDDFKGKYVLVDFWASWCGPCRQEFPYLRSLYNEYRSKNFEILGISIDEIRKDWLQAVHDENLTWTNLSDSGGFKGELFQIFGLNGVPDNFLLDRNGKIVARNLRGHELKTVLEKLIAQTK</sequence>
<evidence type="ECO:0000256" key="4">
    <source>
        <dbReference type="ARBA" id="ARBA00023284"/>
    </source>
</evidence>
<evidence type="ECO:0000256" key="1">
    <source>
        <dbReference type="ARBA" id="ARBA00004196"/>
    </source>
</evidence>
<dbReference type="Proteomes" id="UP001566204">
    <property type="component" value="Unassembled WGS sequence"/>
</dbReference>
<comment type="subcellular location">
    <subcellularLocation>
        <location evidence="1">Cell envelope</location>
    </subcellularLocation>
</comment>
<protein>
    <submittedName>
        <fullName evidence="7">TlpA disulfide reductase family protein</fullName>
    </submittedName>
</protein>
<dbReference type="PROSITE" id="PS51352">
    <property type="entry name" value="THIOREDOXIN_2"/>
    <property type="match status" value="1"/>
</dbReference>
<evidence type="ECO:0000256" key="5">
    <source>
        <dbReference type="SAM" id="SignalP"/>
    </source>
</evidence>
<keyword evidence="8" id="KW-1185">Reference proteome</keyword>
<keyword evidence="3" id="KW-1015">Disulfide bond</keyword>
<feature type="signal peptide" evidence="5">
    <location>
        <begin position="1"/>
        <end position="22"/>
    </location>
</feature>
<dbReference type="SUPFAM" id="SSF52833">
    <property type="entry name" value="Thioredoxin-like"/>
    <property type="match status" value="1"/>
</dbReference>
<keyword evidence="2" id="KW-0201">Cytochrome c-type biogenesis</keyword>